<evidence type="ECO:0000256" key="2">
    <source>
        <dbReference type="SAM" id="Phobius"/>
    </source>
</evidence>
<dbReference type="InterPro" id="IPR050400">
    <property type="entry name" value="Bact_Cytoskel_RodZ"/>
</dbReference>
<dbReference type="SUPFAM" id="SSF47413">
    <property type="entry name" value="lambda repressor-like DNA-binding domains"/>
    <property type="match status" value="1"/>
</dbReference>
<comment type="caution">
    <text evidence="4">The sequence shown here is derived from an EMBL/GenBank/DDBJ whole genome shotgun (WGS) entry which is preliminary data.</text>
</comment>
<dbReference type="CDD" id="cd00093">
    <property type="entry name" value="HTH_XRE"/>
    <property type="match status" value="1"/>
</dbReference>
<dbReference type="RefSeq" id="WP_267847966.1">
    <property type="nucleotide sequence ID" value="NZ_JAPMXC010000002.1"/>
</dbReference>
<feature type="transmembrane region" description="Helical" evidence="2">
    <location>
        <begin position="142"/>
        <end position="162"/>
    </location>
</feature>
<keyword evidence="2" id="KW-1133">Transmembrane helix</keyword>
<evidence type="ECO:0000313" key="4">
    <source>
        <dbReference type="EMBL" id="MCY0388085.1"/>
    </source>
</evidence>
<accession>A0ABT3ZQ87</accession>
<dbReference type="Proteomes" id="UP001082899">
    <property type="component" value="Unassembled WGS sequence"/>
</dbReference>
<organism evidence="4 5">
    <name type="scientific">Robbsia betulipollinis</name>
    <dbReference type="NCBI Taxonomy" id="2981849"/>
    <lineage>
        <taxon>Bacteria</taxon>
        <taxon>Pseudomonadati</taxon>
        <taxon>Pseudomonadota</taxon>
        <taxon>Betaproteobacteria</taxon>
        <taxon>Burkholderiales</taxon>
        <taxon>Burkholderiaceae</taxon>
        <taxon>Robbsia</taxon>
    </lineage>
</organism>
<name>A0ABT3ZQ87_9BURK</name>
<reference evidence="4" key="1">
    <citation type="submission" date="2022-11" db="EMBL/GenBank/DDBJ databases">
        <title>Robbsia betulipollinis sp. nov., isolated from pollen of birch (Betula pendula).</title>
        <authorList>
            <person name="Shi H."/>
            <person name="Ambika Manirajan B."/>
            <person name="Ratering S."/>
            <person name="Geissler-Plaum R."/>
            <person name="Schnell S."/>
        </authorList>
    </citation>
    <scope>NUCLEOTIDE SEQUENCE</scope>
    <source>
        <strain evidence="4">Bb-Pol-6</strain>
    </source>
</reference>
<evidence type="ECO:0000256" key="1">
    <source>
        <dbReference type="SAM" id="MobiDB-lite"/>
    </source>
</evidence>
<dbReference type="Gene3D" id="1.10.260.40">
    <property type="entry name" value="lambda repressor-like DNA-binding domains"/>
    <property type="match status" value="1"/>
</dbReference>
<dbReference type="InterPro" id="IPR025194">
    <property type="entry name" value="RodZ-like_C"/>
</dbReference>
<evidence type="ECO:0000313" key="5">
    <source>
        <dbReference type="Proteomes" id="UP001082899"/>
    </source>
</evidence>
<dbReference type="InterPro" id="IPR010982">
    <property type="entry name" value="Lambda_DNA-bd_dom_sf"/>
</dbReference>
<dbReference type="EMBL" id="JAPMXC010000002">
    <property type="protein sequence ID" value="MCY0388085.1"/>
    <property type="molecule type" value="Genomic_DNA"/>
</dbReference>
<evidence type="ECO:0000259" key="3">
    <source>
        <dbReference type="SMART" id="SM00530"/>
    </source>
</evidence>
<feature type="domain" description="HTH cro/C1-type" evidence="3">
    <location>
        <begin position="36"/>
        <end position="97"/>
    </location>
</feature>
<dbReference type="PANTHER" id="PTHR34475">
    <property type="match status" value="1"/>
</dbReference>
<sequence>MNKSKDEGMSPAPGASGRDAVQGGASAHPAVAVGARLAAVRTEKGRSIDEMASRLKVPPAKVAALEAGDLSQLHDAAFAVGLVRSYAKVLGIEPDPLTDALRGVRRQAPDLALPGSSTKPTNMRRANVPLSWSTRRSDRRSWLWGGIAAAIVLILLVVWRVGNEPNGWLQRFKGGAPGADGIAAGGETASGSVVSALPPVTGSGSGVNGASDTVTAALAGPTTAVPEAGSTAAATLAAVSSSNGSAPGFAPDGVASGTAGAAAGSAPVAQGMSRMTIRVNQNTWMSIKGADGRSAFSGVVRAGQSETVDVPRPMRLVVGNMTGVDAIEQDGQAVDLKRFAGGGKNVARFSLP</sequence>
<dbReference type="InterPro" id="IPR001387">
    <property type="entry name" value="Cro/C1-type_HTH"/>
</dbReference>
<keyword evidence="2" id="KW-0472">Membrane</keyword>
<keyword evidence="5" id="KW-1185">Reference proteome</keyword>
<feature type="region of interest" description="Disordered" evidence="1">
    <location>
        <begin position="1"/>
        <end position="27"/>
    </location>
</feature>
<proteinExistence type="predicted"/>
<gene>
    <name evidence="4" type="ORF">OVY01_12725</name>
</gene>
<dbReference type="SMART" id="SM00530">
    <property type="entry name" value="HTH_XRE"/>
    <property type="match status" value="1"/>
</dbReference>
<protein>
    <submittedName>
        <fullName evidence="4">DUF4115 domain-containing protein</fullName>
    </submittedName>
</protein>
<keyword evidence="2" id="KW-0812">Transmembrane</keyword>
<dbReference type="Pfam" id="PF13413">
    <property type="entry name" value="HTH_25"/>
    <property type="match status" value="1"/>
</dbReference>
<dbReference type="Pfam" id="PF13464">
    <property type="entry name" value="RodZ_C"/>
    <property type="match status" value="1"/>
</dbReference>
<dbReference type="PANTHER" id="PTHR34475:SF1">
    <property type="entry name" value="CYTOSKELETON PROTEIN RODZ"/>
    <property type="match status" value="1"/>
</dbReference>